<feature type="region of interest" description="Disordered" evidence="1">
    <location>
        <begin position="189"/>
        <end position="264"/>
    </location>
</feature>
<protein>
    <submittedName>
        <fullName evidence="2">Uncharacterized protein</fullName>
    </submittedName>
</protein>
<evidence type="ECO:0000313" key="2">
    <source>
        <dbReference type="EMBL" id="BBX66553.1"/>
    </source>
</evidence>
<feature type="region of interest" description="Disordered" evidence="1">
    <location>
        <begin position="1"/>
        <end position="20"/>
    </location>
</feature>
<keyword evidence="3" id="KW-1185">Reference proteome</keyword>
<dbReference type="AlphaFoldDB" id="A0A7I7M4T2"/>
<feature type="region of interest" description="Disordered" evidence="1">
    <location>
        <begin position="414"/>
        <end position="441"/>
    </location>
</feature>
<dbReference type="Proteomes" id="UP000466514">
    <property type="component" value="Chromosome"/>
</dbReference>
<feature type="compositionally biased region" description="Polar residues" evidence="1">
    <location>
        <begin position="220"/>
        <end position="238"/>
    </location>
</feature>
<sequence>MPAEGSLLGNDDGEGISKTPQPEWVRDRYWSYSVTGDWYPRARGLLFVLYEILAKAELTVDFAAFLIRMLVTLPGRILTGEADAGDDPVDQNLHGVLRPLAGAITTGNDNVIGAFLNPFQTLFALRSVIWLIFDAVKFVATQAHGMYADPRFALWGGMTAVDHATSVIRRTAPRLHVVPLAGHVEQLGSALPIRRRSPTPGRMSTSHPRAWRTVGGRATGQASTPANRSLSPAPSTSPGPAEAETAEMPPRRPRHPAEKEHSAPWRQSVFRRVLALQGELERLKHDGRHDESRVRTVEVLLDAAEDAATADVGVAKWWWGTEVERAWAALREAEERTVYLLPDGDIGARAAAVLAYGRRHLAGDDPRLMLLDRLRSATVAGGDPPLAPLRACIAEVLRAHTTLPTAINNRPATFGTGFSSPQRSAGCSRSSLPLPNGCFPK</sequence>
<evidence type="ECO:0000313" key="3">
    <source>
        <dbReference type="Proteomes" id="UP000466514"/>
    </source>
</evidence>
<dbReference type="KEGG" id="mpsc:MPSYJ_00140"/>
<feature type="compositionally biased region" description="Polar residues" evidence="1">
    <location>
        <begin position="414"/>
        <end position="433"/>
    </location>
</feature>
<proteinExistence type="predicted"/>
<gene>
    <name evidence="2" type="ORF">MPSYJ_00140</name>
</gene>
<evidence type="ECO:0000256" key="1">
    <source>
        <dbReference type="SAM" id="MobiDB-lite"/>
    </source>
</evidence>
<accession>A0A7I7M4T2</accession>
<organism evidence="2 3">
    <name type="scientific">Mycolicibacterium psychrotolerans</name>
    <dbReference type="NCBI Taxonomy" id="216929"/>
    <lineage>
        <taxon>Bacteria</taxon>
        <taxon>Bacillati</taxon>
        <taxon>Actinomycetota</taxon>
        <taxon>Actinomycetes</taxon>
        <taxon>Mycobacteriales</taxon>
        <taxon>Mycobacteriaceae</taxon>
        <taxon>Mycolicibacterium</taxon>
    </lineage>
</organism>
<name>A0A7I7M4T2_9MYCO</name>
<reference evidence="2 3" key="1">
    <citation type="journal article" date="2019" name="Emerg. Microbes Infect.">
        <title>Comprehensive subspecies identification of 175 nontuberculous mycobacteria species based on 7547 genomic profiles.</title>
        <authorList>
            <person name="Matsumoto Y."/>
            <person name="Kinjo T."/>
            <person name="Motooka D."/>
            <person name="Nabeya D."/>
            <person name="Jung N."/>
            <person name="Uechi K."/>
            <person name="Horii T."/>
            <person name="Iida T."/>
            <person name="Fujita J."/>
            <person name="Nakamura S."/>
        </authorList>
    </citation>
    <scope>NUCLEOTIDE SEQUENCE [LARGE SCALE GENOMIC DNA]</scope>
    <source>
        <strain evidence="2 3">JCM 13323</strain>
    </source>
</reference>
<dbReference type="EMBL" id="AP022574">
    <property type="protein sequence ID" value="BBX66553.1"/>
    <property type="molecule type" value="Genomic_DNA"/>
</dbReference>